<evidence type="ECO:0000313" key="5">
    <source>
        <dbReference type="EMBL" id="RRR66092.1"/>
    </source>
</evidence>
<proteinExistence type="predicted"/>
<dbReference type="PANTHER" id="PTHR43429:SF3">
    <property type="entry name" value="NITRITE REDUCTASE [NAD(P)H]"/>
    <property type="match status" value="1"/>
</dbReference>
<dbReference type="Pfam" id="PF07992">
    <property type="entry name" value="Pyr_redox_2"/>
    <property type="match status" value="1"/>
</dbReference>
<feature type="domain" description="FAD/NAD(P)-binding" evidence="4">
    <location>
        <begin position="4"/>
        <end position="283"/>
    </location>
</feature>
<accession>A0A426TRI6</accession>
<dbReference type="InterPro" id="IPR050260">
    <property type="entry name" value="FAD-bd_OxRdtase"/>
</dbReference>
<sequence>MTARYVIVGAGVAGIAAAERLRALAPAASIMVITDDPAGFYSRPGLAYFLSDLIPEDQLFPRSPAELRALGLTWITERAVGLDPHAHHLTLADGRTLTYDKLLLATGATAAPPDFPGGDLDGVVTLDSLEDARQIVRRARRGTPAVVVGGGITALELAEGLHARGCHVHYLLRGDRYWANVLDAEESQLVEGHLRALGIHIHHHTRILQALGERGRVASVETATGERIACQLLAVAIGTRPRLELARSGGLATERGILADEYLETSAADVLAAGDVAQVYDEATGRATLDTLWATARAHGAAAAMTMTGTPTAYRRSVAQNVTLLAGIPTTIIGAMGGSGDDTDLVAIARGDSERWRTALPDWVVVEQHTVNRVRLMLNERALVGAIVMGDQRLAYPLQRLIAARADITPIHAALLADGAPVVQLVADYFSAWERTYAKQP</sequence>
<dbReference type="SUPFAM" id="SSF51905">
    <property type="entry name" value="FAD/NAD(P)-binding domain"/>
    <property type="match status" value="2"/>
</dbReference>
<keyword evidence="3" id="KW-0274">FAD</keyword>
<dbReference type="Proteomes" id="UP000280307">
    <property type="component" value="Unassembled WGS sequence"/>
</dbReference>
<organism evidence="5 6">
    <name type="scientific">Candidatus Viridilinea halotolerans</name>
    <dbReference type="NCBI Taxonomy" id="2491704"/>
    <lineage>
        <taxon>Bacteria</taxon>
        <taxon>Bacillati</taxon>
        <taxon>Chloroflexota</taxon>
        <taxon>Chloroflexia</taxon>
        <taxon>Chloroflexales</taxon>
        <taxon>Chloroflexineae</taxon>
        <taxon>Oscillochloridaceae</taxon>
        <taxon>Candidatus Viridilinea</taxon>
    </lineage>
</organism>
<dbReference type="PRINTS" id="PR00368">
    <property type="entry name" value="FADPNR"/>
</dbReference>
<dbReference type="AlphaFoldDB" id="A0A426TRI6"/>
<evidence type="ECO:0000313" key="6">
    <source>
        <dbReference type="Proteomes" id="UP000280307"/>
    </source>
</evidence>
<evidence type="ECO:0000259" key="4">
    <source>
        <dbReference type="Pfam" id="PF07992"/>
    </source>
</evidence>
<reference evidence="5 6" key="1">
    <citation type="submission" date="2018-12" db="EMBL/GenBank/DDBJ databases">
        <title>Genome Sequence of Candidatus Viridilinea halotolerans isolated from saline sulfide-rich spring.</title>
        <authorList>
            <person name="Grouzdev D.S."/>
            <person name="Burganskaya E.I."/>
            <person name="Krutkina M.S."/>
            <person name="Sukhacheva M.V."/>
            <person name="Gorlenko V.M."/>
        </authorList>
    </citation>
    <scope>NUCLEOTIDE SEQUENCE [LARGE SCALE GENOMIC DNA]</scope>
    <source>
        <strain evidence="5">Chok-6</strain>
    </source>
</reference>
<dbReference type="PANTHER" id="PTHR43429">
    <property type="entry name" value="PYRIDINE NUCLEOTIDE-DISULFIDE OXIDOREDUCTASE DOMAIN-CONTAINING"/>
    <property type="match status" value="1"/>
</dbReference>
<protein>
    <submittedName>
        <fullName evidence="5">FAD-dependent oxidoreductase</fullName>
    </submittedName>
</protein>
<evidence type="ECO:0000256" key="3">
    <source>
        <dbReference type="ARBA" id="ARBA00022827"/>
    </source>
</evidence>
<dbReference type="InterPro" id="IPR023753">
    <property type="entry name" value="FAD/NAD-binding_dom"/>
</dbReference>
<dbReference type="GO" id="GO:0016491">
    <property type="term" value="F:oxidoreductase activity"/>
    <property type="evidence" value="ECO:0007669"/>
    <property type="project" value="InterPro"/>
</dbReference>
<comment type="caution">
    <text evidence="5">The sequence shown here is derived from an EMBL/GenBank/DDBJ whole genome shotgun (WGS) entry which is preliminary data.</text>
</comment>
<keyword evidence="2" id="KW-0285">Flavoprotein</keyword>
<dbReference type="EMBL" id="RSAS01000888">
    <property type="protein sequence ID" value="RRR66092.1"/>
    <property type="molecule type" value="Genomic_DNA"/>
</dbReference>
<name>A0A426TRI6_9CHLR</name>
<dbReference type="Gene3D" id="3.50.50.60">
    <property type="entry name" value="FAD/NAD(P)-binding domain"/>
    <property type="match status" value="2"/>
</dbReference>
<evidence type="ECO:0000256" key="1">
    <source>
        <dbReference type="ARBA" id="ARBA00001974"/>
    </source>
</evidence>
<dbReference type="PRINTS" id="PR00411">
    <property type="entry name" value="PNDRDTASEI"/>
</dbReference>
<evidence type="ECO:0000256" key="2">
    <source>
        <dbReference type="ARBA" id="ARBA00022630"/>
    </source>
</evidence>
<gene>
    <name evidence="5" type="ORF">EI684_21375</name>
</gene>
<dbReference type="InterPro" id="IPR036188">
    <property type="entry name" value="FAD/NAD-bd_sf"/>
</dbReference>
<comment type="cofactor">
    <cofactor evidence="1">
        <name>FAD</name>
        <dbReference type="ChEBI" id="CHEBI:57692"/>
    </cofactor>
</comment>